<name>A0A927CV07_9BACI</name>
<comment type="similarity">
    <text evidence="1">Belongs to the bacterial sugar transferase family.</text>
</comment>
<gene>
    <name evidence="4" type="ORF">IEO70_04855</name>
</gene>
<evidence type="ECO:0000259" key="3">
    <source>
        <dbReference type="Pfam" id="PF02397"/>
    </source>
</evidence>
<accession>A0A927CV07</accession>
<feature type="transmembrane region" description="Helical" evidence="2">
    <location>
        <begin position="7"/>
        <end position="28"/>
    </location>
</feature>
<feature type="domain" description="Bacterial sugar transferase" evidence="3">
    <location>
        <begin position="2"/>
        <end position="176"/>
    </location>
</feature>
<dbReference type="AlphaFoldDB" id="A0A927CV07"/>
<dbReference type="GO" id="GO:0016780">
    <property type="term" value="F:phosphotransferase activity, for other substituted phosphate groups"/>
    <property type="evidence" value="ECO:0007669"/>
    <property type="project" value="TreeGrafter"/>
</dbReference>
<dbReference type="PANTHER" id="PTHR30576:SF8">
    <property type="entry name" value="UNDECAPRENYL-PHOSPHATE GALACTOSE PHOSPHOTRANSFERASE"/>
    <property type="match status" value="1"/>
</dbReference>
<evidence type="ECO:0000313" key="5">
    <source>
        <dbReference type="Proteomes" id="UP000602076"/>
    </source>
</evidence>
<evidence type="ECO:0000256" key="2">
    <source>
        <dbReference type="SAM" id="Phobius"/>
    </source>
</evidence>
<keyword evidence="5" id="KW-1185">Reference proteome</keyword>
<organism evidence="4 5">
    <name type="scientific">Peribacillus faecalis</name>
    <dbReference type="NCBI Taxonomy" id="2772559"/>
    <lineage>
        <taxon>Bacteria</taxon>
        <taxon>Bacillati</taxon>
        <taxon>Bacillota</taxon>
        <taxon>Bacilli</taxon>
        <taxon>Bacillales</taxon>
        <taxon>Bacillaceae</taxon>
        <taxon>Peribacillus</taxon>
    </lineage>
</organism>
<keyword evidence="2" id="KW-1133">Transmembrane helix</keyword>
<protein>
    <submittedName>
        <fullName evidence="4">Sugar transferase</fullName>
    </submittedName>
</protein>
<keyword evidence="4" id="KW-0808">Transferase</keyword>
<dbReference type="PANTHER" id="PTHR30576">
    <property type="entry name" value="COLANIC BIOSYNTHESIS UDP-GLUCOSE LIPID CARRIER TRANSFERASE"/>
    <property type="match status" value="1"/>
</dbReference>
<evidence type="ECO:0000256" key="1">
    <source>
        <dbReference type="ARBA" id="ARBA00006464"/>
    </source>
</evidence>
<dbReference type="Proteomes" id="UP000602076">
    <property type="component" value="Unassembled WGS sequence"/>
</dbReference>
<keyword evidence="2" id="KW-0472">Membrane</keyword>
<evidence type="ECO:0000313" key="4">
    <source>
        <dbReference type="EMBL" id="MBD3107689.1"/>
    </source>
</evidence>
<keyword evidence="2" id="KW-0812">Transmembrane</keyword>
<dbReference type="Pfam" id="PF02397">
    <property type="entry name" value="Bac_transf"/>
    <property type="match status" value="1"/>
</dbReference>
<dbReference type="InterPro" id="IPR003362">
    <property type="entry name" value="Bact_transf"/>
</dbReference>
<dbReference type="EMBL" id="JACXSI010000009">
    <property type="protein sequence ID" value="MBD3107689.1"/>
    <property type="molecule type" value="Genomic_DNA"/>
</dbReference>
<comment type="caution">
    <text evidence="4">The sequence shown here is derived from an EMBL/GenBank/DDBJ whole genome shotgun (WGS) entry which is preliminary data.</text>
</comment>
<reference evidence="4" key="1">
    <citation type="submission" date="2020-09" db="EMBL/GenBank/DDBJ databases">
        <title>Bacillus faecalis sp. nov., a moderately halophilic bacterium isolated from cow faeces.</title>
        <authorList>
            <person name="Jiang L."/>
            <person name="Lee J."/>
        </authorList>
    </citation>
    <scope>NUCLEOTIDE SEQUENCE</scope>
    <source>
        <strain evidence="4">AGMB 02131</strain>
    </source>
</reference>
<proteinExistence type="inferred from homology"/>
<sequence>MKRFFDLLVSTLLFIIFMPVMCILAILIKIKIGTPILFIQERPGLHGKPFKFYKFRTMNNKKDENGQLLPDADRLEHFGKLLRSYSLDELPQLWNVIRGDISLVGPRPLLLEYLPLYTKEQAKRHKVKPGITGWAQINGRNSITWEEKLALDSWYASNRTFWLDMRILFVTIKKVIQSEGITQSNHVTVEKFIGSQKKEGM</sequence>
<dbReference type="RefSeq" id="WP_190997235.1">
    <property type="nucleotide sequence ID" value="NZ_JACXSI010000009.1"/>
</dbReference>